<protein>
    <submittedName>
        <fullName evidence="1">Uncharacterized protein</fullName>
    </submittedName>
</protein>
<reference evidence="1 2" key="1">
    <citation type="submission" date="2019-02" db="EMBL/GenBank/DDBJ databases">
        <title>Planctomycetal bacteria perform biofilm scaping via a novel small molecule.</title>
        <authorList>
            <person name="Jeske O."/>
            <person name="Boedeker C."/>
            <person name="Wiegand S."/>
            <person name="Breitling P."/>
            <person name="Kallscheuer N."/>
            <person name="Jogler M."/>
            <person name="Rohde M."/>
            <person name="Petersen J."/>
            <person name="Medema M.H."/>
            <person name="Surup F."/>
            <person name="Jogler C."/>
        </authorList>
    </citation>
    <scope>NUCLEOTIDE SEQUENCE [LARGE SCALE GENOMIC DNA]</scope>
    <source>
        <strain evidence="1 2">Mal15</strain>
    </source>
</reference>
<dbReference type="KEGG" id="smam:Mal15_49150"/>
<sequence>MFVATGGCRATVSRLARADATCLRCLLADPCRRTIGIQCAQSGYASVEVSVRSIKPPLCWPQRLSGSRKNVERAFILWQSLVDKHDGASPVCRALIPTI</sequence>
<accession>A0A5B9MI64</accession>
<organism evidence="1 2">
    <name type="scientific">Stieleria maiorica</name>
    <dbReference type="NCBI Taxonomy" id="2795974"/>
    <lineage>
        <taxon>Bacteria</taxon>
        <taxon>Pseudomonadati</taxon>
        <taxon>Planctomycetota</taxon>
        <taxon>Planctomycetia</taxon>
        <taxon>Pirellulales</taxon>
        <taxon>Pirellulaceae</taxon>
        <taxon>Stieleria</taxon>
    </lineage>
</organism>
<dbReference type="Proteomes" id="UP000321353">
    <property type="component" value="Chromosome"/>
</dbReference>
<evidence type="ECO:0000313" key="1">
    <source>
        <dbReference type="EMBL" id="QEG00839.1"/>
    </source>
</evidence>
<gene>
    <name evidence="1" type="ORF">Mal15_49150</name>
</gene>
<proteinExistence type="predicted"/>
<keyword evidence="2" id="KW-1185">Reference proteome</keyword>
<evidence type="ECO:0000313" key="2">
    <source>
        <dbReference type="Proteomes" id="UP000321353"/>
    </source>
</evidence>
<dbReference type="AlphaFoldDB" id="A0A5B9MI64"/>
<dbReference type="EMBL" id="CP036264">
    <property type="protein sequence ID" value="QEG00839.1"/>
    <property type="molecule type" value="Genomic_DNA"/>
</dbReference>
<name>A0A5B9MI64_9BACT</name>